<dbReference type="InterPro" id="IPR038665">
    <property type="entry name" value="Voltage-dep_anion_channel_sf"/>
</dbReference>
<feature type="transmembrane region" description="Helical" evidence="5">
    <location>
        <begin position="291"/>
        <end position="309"/>
    </location>
</feature>
<dbReference type="Pfam" id="PF03595">
    <property type="entry name" value="SLAC1"/>
    <property type="match status" value="1"/>
</dbReference>
<evidence type="ECO:0000256" key="2">
    <source>
        <dbReference type="ARBA" id="ARBA00022692"/>
    </source>
</evidence>
<evidence type="ECO:0000313" key="7">
    <source>
        <dbReference type="Proteomes" id="UP000617355"/>
    </source>
</evidence>
<feature type="transmembrane region" description="Helical" evidence="5">
    <location>
        <begin position="151"/>
        <end position="171"/>
    </location>
</feature>
<keyword evidence="3 5" id="KW-1133">Transmembrane helix</keyword>
<organism evidence="6 7">
    <name type="scientific">Sinisalibacter lacisalsi</name>
    <dbReference type="NCBI Taxonomy" id="1526570"/>
    <lineage>
        <taxon>Bacteria</taxon>
        <taxon>Pseudomonadati</taxon>
        <taxon>Pseudomonadota</taxon>
        <taxon>Alphaproteobacteria</taxon>
        <taxon>Rhodobacterales</taxon>
        <taxon>Roseobacteraceae</taxon>
        <taxon>Sinisalibacter</taxon>
    </lineage>
</organism>
<dbReference type="RefSeq" id="WP_188527187.1">
    <property type="nucleotide sequence ID" value="NZ_BMGI01000002.1"/>
</dbReference>
<name>A0ABQ1QMS3_9RHOB</name>
<dbReference type="InterPro" id="IPR004695">
    <property type="entry name" value="SLAC1/Mae1/Ssu1/TehA"/>
</dbReference>
<feature type="transmembrane region" description="Helical" evidence="5">
    <location>
        <begin position="177"/>
        <end position="197"/>
    </location>
</feature>
<feature type="transmembrane region" description="Helical" evidence="5">
    <location>
        <begin position="115"/>
        <end position="139"/>
    </location>
</feature>
<dbReference type="PANTHER" id="PTHR37955">
    <property type="entry name" value="TELLURITE RESISTANCE PROTEIN TEHA"/>
    <property type="match status" value="1"/>
</dbReference>
<keyword evidence="2 5" id="KW-0812">Transmembrane</keyword>
<reference evidence="7" key="1">
    <citation type="journal article" date="2019" name="Int. J. Syst. Evol. Microbiol.">
        <title>The Global Catalogue of Microorganisms (GCM) 10K type strain sequencing project: providing services to taxonomists for standard genome sequencing and annotation.</title>
        <authorList>
            <consortium name="The Broad Institute Genomics Platform"/>
            <consortium name="The Broad Institute Genome Sequencing Center for Infectious Disease"/>
            <person name="Wu L."/>
            <person name="Ma J."/>
        </authorList>
    </citation>
    <scope>NUCLEOTIDE SEQUENCE [LARGE SCALE GENOMIC DNA]</scope>
    <source>
        <strain evidence="7">CGMCC 1.12922</strain>
    </source>
</reference>
<dbReference type="Gene3D" id="1.50.10.150">
    <property type="entry name" value="Voltage-dependent anion channel"/>
    <property type="match status" value="1"/>
</dbReference>
<feature type="transmembrane region" description="Helical" evidence="5">
    <location>
        <begin position="21"/>
        <end position="39"/>
    </location>
</feature>
<dbReference type="Proteomes" id="UP000617355">
    <property type="component" value="Unassembled WGS sequence"/>
</dbReference>
<evidence type="ECO:0000256" key="5">
    <source>
        <dbReference type="SAM" id="Phobius"/>
    </source>
</evidence>
<sequence>MAAQPPAFQAQKNIPRWRKTPPAIFPPILGLFGLAMAWGRAPDAFGISGAVGQVLMGAVTLLFLYALGNYLAKIAARPGVVLEDLKVLPGRAGLAAMTMALMLLAVAVLPRSEALARAVLALGFAGHVIVMGLIVWALLTGPAEARTVTPVFHLTFVGFIVSPFAALPLGWTGLATAVFWATLAAAVLIWIASAVQFARREVPAPLRPLLAIHTAPSSLLATVALLLGHGALGFGLAIWSMVLVAALVLRARWMIAAGFSPLWGAITFPLAAFASLMMVLGAAGYGEGFRLLGALALVAASGFIPYVVVKVGQMWLKGALGPKTNAAVA</sequence>
<evidence type="ECO:0000256" key="1">
    <source>
        <dbReference type="ARBA" id="ARBA00004141"/>
    </source>
</evidence>
<feature type="transmembrane region" description="Helical" evidence="5">
    <location>
        <begin position="262"/>
        <end position="285"/>
    </location>
</feature>
<evidence type="ECO:0000313" key="6">
    <source>
        <dbReference type="EMBL" id="GGD33408.1"/>
    </source>
</evidence>
<keyword evidence="4 5" id="KW-0472">Membrane</keyword>
<feature type="transmembrane region" description="Helical" evidence="5">
    <location>
        <begin position="45"/>
        <end position="67"/>
    </location>
</feature>
<dbReference type="CDD" id="cd09322">
    <property type="entry name" value="TDT_TehA_like"/>
    <property type="match status" value="1"/>
</dbReference>
<keyword evidence="7" id="KW-1185">Reference proteome</keyword>
<accession>A0ABQ1QMS3</accession>
<feature type="transmembrane region" description="Helical" evidence="5">
    <location>
        <begin position="88"/>
        <end position="109"/>
    </location>
</feature>
<protein>
    <submittedName>
        <fullName evidence="6">Tellurium resistance protein</fullName>
    </submittedName>
</protein>
<proteinExistence type="predicted"/>
<evidence type="ECO:0000256" key="3">
    <source>
        <dbReference type="ARBA" id="ARBA00022989"/>
    </source>
</evidence>
<feature type="transmembrane region" description="Helical" evidence="5">
    <location>
        <begin position="233"/>
        <end position="250"/>
    </location>
</feature>
<comment type="caution">
    <text evidence="6">The sequence shown here is derived from an EMBL/GenBank/DDBJ whole genome shotgun (WGS) entry which is preliminary data.</text>
</comment>
<dbReference type="EMBL" id="BMGI01000002">
    <property type="protein sequence ID" value="GGD33408.1"/>
    <property type="molecule type" value="Genomic_DNA"/>
</dbReference>
<dbReference type="PANTHER" id="PTHR37955:SF1">
    <property type="entry name" value="DEP DOMAIN-CONTAINING PROTEIN"/>
    <property type="match status" value="1"/>
</dbReference>
<dbReference type="InterPro" id="IPR052951">
    <property type="entry name" value="Tellurite_res_ion_channel"/>
</dbReference>
<evidence type="ECO:0000256" key="4">
    <source>
        <dbReference type="ARBA" id="ARBA00023136"/>
    </source>
</evidence>
<comment type="subcellular location">
    <subcellularLocation>
        <location evidence="1">Membrane</location>
        <topology evidence="1">Multi-pass membrane protein</topology>
    </subcellularLocation>
</comment>
<gene>
    <name evidence="6" type="ORF">GCM10011358_16840</name>
</gene>